<organism evidence="1 2">
    <name type="scientific">Zalerion maritima</name>
    <dbReference type="NCBI Taxonomy" id="339359"/>
    <lineage>
        <taxon>Eukaryota</taxon>
        <taxon>Fungi</taxon>
        <taxon>Dikarya</taxon>
        <taxon>Ascomycota</taxon>
        <taxon>Pezizomycotina</taxon>
        <taxon>Sordariomycetes</taxon>
        <taxon>Lulworthiomycetidae</taxon>
        <taxon>Lulworthiales</taxon>
        <taxon>Lulworthiaceae</taxon>
        <taxon>Zalerion</taxon>
    </lineage>
</organism>
<keyword evidence="2" id="KW-1185">Reference proteome</keyword>
<dbReference type="EMBL" id="JAKWBI020000269">
    <property type="protein sequence ID" value="KAJ2897577.1"/>
    <property type="molecule type" value="Genomic_DNA"/>
</dbReference>
<evidence type="ECO:0000313" key="2">
    <source>
        <dbReference type="Proteomes" id="UP001201980"/>
    </source>
</evidence>
<comment type="caution">
    <text evidence="1">The sequence shown here is derived from an EMBL/GenBank/DDBJ whole genome shotgun (WGS) entry which is preliminary data.</text>
</comment>
<dbReference type="AlphaFoldDB" id="A0AAD5RS86"/>
<sequence>MQDRTASARDKVIYLSNQRLTQGPLLSLLATCRDINIPGHPDFVSDDYEEVQLAEACDPTDHMQILIGLLLSDSEFETLRLSSRAQVTDERDRTQGSLRPHIAEKGVPGYSKTAIEVVVEFSREIFEGVGYCDQFLVGSTEAGPEMLPAWAINPRHRSRFSNTYNMAMALSMRAGLLLRRGSSLDAILTTECRPSGGERI</sequence>
<accession>A0AAD5RS86</accession>
<proteinExistence type="predicted"/>
<protein>
    <submittedName>
        <fullName evidence="1">Uncharacterized protein</fullName>
    </submittedName>
</protein>
<dbReference type="Proteomes" id="UP001201980">
    <property type="component" value="Unassembled WGS sequence"/>
</dbReference>
<name>A0AAD5RS86_9PEZI</name>
<gene>
    <name evidence="1" type="ORF">MKZ38_004562</name>
</gene>
<reference evidence="1" key="1">
    <citation type="submission" date="2022-07" db="EMBL/GenBank/DDBJ databases">
        <title>Draft genome sequence of Zalerion maritima ATCC 34329, a (micro)plastics degrading marine fungus.</title>
        <authorList>
            <person name="Paco A."/>
            <person name="Goncalves M.F.M."/>
            <person name="Rocha-Santos T.A.P."/>
            <person name="Alves A."/>
        </authorList>
    </citation>
    <scope>NUCLEOTIDE SEQUENCE</scope>
    <source>
        <strain evidence="1">ATCC 34329</strain>
    </source>
</reference>
<evidence type="ECO:0000313" key="1">
    <source>
        <dbReference type="EMBL" id="KAJ2897577.1"/>
    </source>
</evidence>